<reference evidence="2" key="4">
    <citation type="submission" date="2025-09" db="UniProtKB">
        <authorList>
            <consortium name="Ensembl"/>
        </authorList>
    </citation>
    <scope>IDENTIFICATION</scope>
    <source>
        <strain evidence="2">HNI</strain>
    </source>
</reference>
<dbReference type="PANTHER" id="PTHR16200">
    <property type="entry name" value="RING ZINC FINGER"/>
    <property type="match status" value="1"/>
</dbReference>
<dbReference type="Ensembl" id="ENSORLT00020021358.1">
    <property type="protein sequence ID" value="ENSORLP00020030335.1"/>
    <property type="gene ID" value="ENSORLG00020014764.1"/>
</dbReference>
<evidence type="ECO:0000313" key="2">
    <source>
        <dbReference type="Ensembl" id="ENSORLP00020030335.1"/>
    </source>
</evidence>
<proteinExistence type="predicted"/>
<reference evidence="2 3" key="2">
    <citation type="submission" date="2017-04" db="EMBL/GenBank/DDBJ databases">
        <title>CpG methylation of centromeres and impact of large insertions on vertebrate speciation.</title>
        <authorList>
            <person name="Ichikawa K."/>
            <person name="Yoshimura J."/>
            <person name="Morishita S."/>
        </authorList>
    </citation>
    <scope>NUCLEOTIDE SEQUENCE</scope>
    <source>
        <strain evidence="2 3">HNI</strain>
    </source>
</reference>
<name>A0A3P9MBX0_ORYLA</name>
<protein>
    <submittedName>
        <fullName evidence="2">Uncharacterized protein</fullName>
    </submittedName>
</protein>
<reference key="1">
    <citation type="journal article" date="2007" name="Nature">
        <title>The medaka draft genome and insights into vertebrate genome evolution.</title>
        <authorList>
            <person name="Kasahara M."/>
            <person name="Naruse K."/>
            <person name="Sasaki S."/>
            <person name="Nakatani Y."/>
            <person name="Qu W."/>
            <person name="Ahsan B."/>
            <person name="Yamada T."/>
            <person name="Nagayasu Y."/>
            <person name="Doi K."/>
            <person name="Kasai Y."/>
            <person name="Jindo T."/>
            <person name="Kobayashi D."/>
            <person name="Shimada A."/>
            <person name="Toyoda A."/>
            <person name="Kuroki Y."/>
            <person name="Fujiyama A."/>
            <person name="Sasaki T."/>
            <person name="Shimizu A."/>
            <person name="Asakawa S."/>
            <person name="Shimizu N."/>
            <person name="Hashimoto S."/>
            <person name="Yang J."/>
            <person name="Lee Y."/>
            <person name="Matsushima K."/>
            <person name="Sugano S."/>
            <person name="Sakaizumi M."/>
            <person name="Narita T."/>
            <person name="Ohishi K."/>
            <person name="Haga S."/>
            <person name="Ohta F."/>
            <person name="Nomoto H."/>
            <person name="Nogata K."/>
            <person name="Morishita T."/>
            <person name="Endo T."/>
            <person name="Shin-I T."/>
            <person name="Takeda H."/>
            <person name="Morishita S."/>
            <person name="Kohara Y."/>
        </authorList>
    </citation>
    <scope>NUCLEOTIDE SEQUENCE [LARGE SCALE GENOMIC DNA]</scope>
    <source>
        <strain>Hd-rR</strain>
    </source>
</reference>
<evidence type="ECO:0000256" key="1">
    <source>
        <dbReference type="SAM" id="MobiDB-lite"/>
    </source>
</evidence>
<dbReference type="AlphaFoldDB" id="A0A3P9MBX0"/>
<dbReference type="InterPro" id="IPR051073">
    <property type="entry name" value="ZNRF3_Arkadia_E3_ligases"/>
</dbReference>
<reference evidence="2" key="3">
    <citation type="submission" date="2025-08" db="UniProtKB">
        <authorList>
            <consortium name="Ensembl"/>
        </authorList>
    </citation>
    <scope>IDENTIFICATION</scope>
    <source>
        <strain evidence="2">HNI</strain>
    </source>
</reference>
<dbReference type="Gene3D" id="3.50.30.30">
    <property type="match status" value="1"/>
</dbReference>
<dbReference type="Proteomes" id="UP000265180">
    <property type="component" value="Chromosome 9"/>
</dbReference>
<organism evidence="2 3">
    <name type="scientific">Oryzias latipes</name>
    <name type="common">Japanese rice fish</name>
    <name type="synonym">Japanese killifish</name>
    <dbReference type="NCBI Taxonomy" id="8090"/>
    <lineage>
        <taxon>Eukaryota</taxon>
        <taxon>Metazoa</taxon>
        <taxon>Chordata</taxon>
        <taxon>Craniata</taxon>
        <taxon>Vertebrata</taxon>
        <taxon>Euteleostomi</taxon>
        <taxon>Actinopterygii</taxon>
        <taxon>Neopterygii</taxon>
        <taxon>Teleostei</taxon>
        <taxon>Neoteleostei</taxon>
        <taxon>Acanthomorphata</taxon>
        <taxon>Ovalentaria</taxon>
        <taxon>Atherinomorphae</taxon>
        <taxon>Beloniformes</taxon>
        <taxon>Adrianichthyidae</taxon>
        <taxon>Oryziinae</taxon>
        <taxon>Oryzias</taxon>
    </lineage>
</organism>
<dbReference type="FunFam" id="3.50.30.30:FF:000031">
    <property type="entry name" value="RING finger protein 215"/>
    <property type="match status" value="1"/>
</dbReference>
<accession>A0A3P9MBX0</accession>
<feature type="region of interest" description="Disordered" evidence="1">
    <location>
        <begin position="323"/>
        <end position="352"/>
    </location>
</feature>
<sequence>MVVMQQIVNKTISLLLPVNPEVLPPLLFTSSGRLLANRSDPRSDVWQLTGSGLGSVVRSAPSVPFGGLQLLLTGMGSPLLLLLLLRWPGLLAAEQVAVLEVLLEEQPGVSAQLRGEVVESSGDGSEGGEREELEGNLVLVRVEEASEIAGEPEEQEPWIGLLPVDSTASRGGQESFADAVVNKMKRALVLGASALIILALNPNPVSEMDLSPVLSKPIIVVQTSENVTKLIGALLRGLRATAKITYQSILQDDLGGATLTLWSSCGRSRGGLYGEWQGVICTGESNSQVQVRRCFDALHFPECLACETCRLCSAEVPAAAVGHRPPGGAGPLHRRHPPGPLAAPGPAAQRQLPVSQEGCYQVHVAAENPAVPSTQTLVRPVAADRRRHLRSLPGGLQEQPVSAGAAVSPRVPQGLRGPLAAAAAHLSSVQTQHPGRSLQRRLTAAPAAAPGSSFLDAPSLTLPFGLWTSPQNPSCRHCGAAGTSSAFCRERSGRRFKQVMTVGPPPLCCHLVLDGGTTCHTGSVENTKTIKQMLNYYLFEKNLTFSVENAHRSDLWIRNFCAWQPQPLLSARAQSSRSCGCADSILQSVLVCGRRSGGVSQRNKHTVTWQQ</sequence>
<evidence type="ECO:0000313" key="3">
    <source>
        <dbReference type="Proteomes" id="UP000265180"/>
    </source>
</evidence>
<feature type="region of interest" description="Disordered" evidence="1">
    <location>
        <begin position="425"/>
        <end position="445"/>
    </location>
</feature>